<organism evidence="1 2">
    <name type="scientific">Sporothrix epigloea</name>
    <dbReference type="NCBI Taxonomy" id="1892477"/>
    <lineage>
        <taxon>Eukaryota</taxon>
        <taxon>Fungi</taxon>
        <taxon>Dikarya</taxon>
        <taxon>Ascomycota</taxon>
        <taxon>Pezizomycotina</taxon>
        <taxon>Sordariomycetes</taxon>
        <taxon>Sordariomycetidae</taxon>
        <taxon>Ophiostomatales</taxon>
        <taxon>Ophiostomataceae</taxon>
        <taxon>Sporothrix</taxon>
    </lineage>
</organism>
<keyword evidence="2" id="KW-1185">Reference proteome</keyword>
<sequence>MASNDGVKTFVEGERTLTTCDDEMKALISDIEEMNITDENAWYALREALDGFREEDLEKTRVTTTLRSTMMRNGVFVDQPGPGLTVASAIFKAIDWDYQPKWTKEMAAAVARYGPIRTIDPNLQILLGCENVDPRFWHGPRLTTMASYVSLMAPAPVVPAAIEKVTPSSPFGPEPTKSALHNVAIVSEPAHANGASASTEVLETFDNGEHDEKAPDKFSLSSEVSVEASGNNYTAPLGTPPPPPESLSLSLRATTSVPPLGLAPVSRYASLSASFAVMCSNLCVLPTRTGLRLSGTLCSCPQVLSRTPATRASSSSTRALLLMLAPFQ</sequence>
<dbReference type="Proteomes" id="UP001642501">
    <property type="component" value="Unassembled WGS sequence"/>
</dbReference>
<evidence type="ECO:0000313" key="1">
    <source>
        <dbReference type="EMBL" id="CAK7268284.1"/>
    </source>
</evidence>
<proteinExistence type="predicted"/>
<gene>
    <name evidence="1" type="ORF">SEPCBS57363_003017</name>
</gene>
<dbReference type="EMBL" id="CAWUOM010000044">
    <property type="protein sequence ID" value="CAK7268284.1"/>
    <property type="molecule type" value="Genomic_DNA"/>
</dbReference>
<comment type="caution">
    <text evidence="1">The sequence shown here is derived from an EMBL/GenBank/DDBJ whole genome shotgun (WGS) entry which is preliminary data.</text>
</comment>
<reference evidence="1 2" key="1">
    <citation type="submission" date="2024-01" db="EMBL/GenBank/DDBJ databases">
        <authorList>
            <person name="Allen C."/>
            <person name="Tagirdzhanova G."/>
        </authorList>
    </citation>
    <scope>NUCLEOTIDE SEQUENCE [LARGE SCALE GENOMIC DNA]</scope>
    <source>
        <strain evidence="1 2">CBS 573.63</strain>
    </source>
</reference>
<accession>A0ABP0DJ33</accession>
<name>A0ABP0DJ33_9PEZI</name>
<evidence type="ECO:0000313" key="2">
    <source>
        <dbReference type="Proteomes" id="UP001642501"/>
    </source>
</evidence>
<protein>
    <submittedName>
        <fullName evidence="1">Uncharacterized protein</fullName>
    </submittedName>
</protein>